<keyword evidence="4" id="KW-1015">Disulfide bond</keyword>
<dbReference type="STRING" id="1399860.A0A2C5YFS8"/>
<feature type="chain" id="PRO_5012022036" evidence="5">
    <location>
        <begin position="20"/>
        <end position="312"/>
    </location>
</feature>
<gene>
    <name evidence="6" type="ORF">CDD81_215</name>
</gene>
<keyword evidence="1" id="KW-0800">Toxin</keyword>
<dbReference type="Gene3D" id="3.90.210.10">
    <property type="entry name" value="Heat-Labile Enterotoxin, subunit A"/>
    <property type="match status" value="1"/>
</dbReference>
<dbReference type="OrthoDB" id="4925061at2759"/>
<evidence type="ECO:0000256" key="5">
    <source>
        <dbReference type="SAM" id="SignalP"/>
    </source>
</evidence>
<dbReference type="AlphaFoldDB" id="A0A2C5YFS8"/>
<evidence type="ECO:0000256" key="3">
    <source>
        <dbReference type="ARBA" id="ARBA00023026"/>
    </source>
</evidence>
<dbReference type="Pfam" id="PF01375">
    <property type="entry name" value="Enterotoxin_a"/>
    <property type="match status" value="1"/>
</dbReference>
<dbReference type="InterPro" id="IPR001144">
    <property type="entry name" value="Enterotoxin_A"/>
</dbReference>
<organism evidence="6 7">
    <name type="scientific">Ophiocordyceps australis</name>
    <dbReference type="NCBI Taxonomy" id="1399860"/>
    <lineage>
        <taxon>Eukaryota</taxon>
        <taxon>Fungi</taxon>
        <taxon>Dikarya</taxon>
        <taxon>Ascomycota</taxon>
        <taxon>Pezizomycotina</taxon>
        <taxon>Sordariomycetes</taxon>
        <taxon>Hypocreomycetidae</taxon>
        <taxon>Hypocreales</taxon>
        <taxon>Ophiocordycipitaceae</taxon>
        <taxon>Ophiocordyceps</taxon>
    </lineage>
</organism>
<dbReference type="SUPFAM" id="SSF56399">
    <property type="entry name" value="ADP-ribosylation"/>
    <property type="match status" value="1"/>
</dbReference>
<dbReference type="Proteomes" id="UP000226192">
    <property type="component" value="Unassembled WGS sequence"/>
</dbReference>
<keyword evidence="3" id="KW-0843">Virulence</keyword>
<accession>A0A2C5YFS8</accession>
<evidence type="ECO:0000313" key="6">
    <source>
        <dbReference type="EMBL" id="PHH66152.1"/>
    </source>
</evidence>
<evidence type="ECO:0000256" key="1">
    <source>
        <dbReference type="ARBA" id="ARBA00022656"/>
    </source>
</evidence>
<proteinExistence type="predicted"/>
<evidence type="ECO:0000256" key="2">
    <source>
        <dbReference type="ARBA" id="ARBA00022729"/>
    </source>
</evidence>
<keyword evidence="7" id="KW-1185">Reference proteome</keyword>
<keyword evidence="2 5" id="KW-0732">Signal</keyword>
<evidence type="ECO:0000256" key="4">
    <source>
        <dbReference type="ARBA" id="ARBA00023157"/>
    </source>
</evidence>
<name>A0A2C5YFS8_9HYPO</name>
<dbReference type="EMBL" id="NJET01000010">
    <property type="protein sequence ID" value="PHH66152.1"/>
    <property type="molecule type" value="Genomic_DNA"/>
</dbReference>
<reference evidence="6 7" key="1">
    <citation type="submission" date="2017-06" db="EMBL/GenBank/DDBJ databases">
        <title>Ant-infecting Ophiocordyceps genomes reveal a high diversity of potential behavioral manipulation genes and a possible major role for enterotoxins.</title>
        <authorList>
            <person name="De Bekker C."/>
            <person name="Evans H.C."/>
            <person name="Brachmann A."/>
            <person name="Hughes D.P."/>
        </authorList>
    </citation>
    <scope>NUCLEOTIDE SEQUENCE [LARGE SCALE GENOMIC DNA]</scope>
    <source>
        <strain evidence="6 7">Map64</strain>
    </source>
</reference>
<sequence length="312" mass="34539">MHLFLVVLWPILLLYGLDAVHGKPLGQKGPKIVYRGTSTPPEVVMRRGGFQPRNPKMTVLKGYLNPFSLYNHGVGKPFDSAYAHSRSVYVSTSSKRRQAASFVTEGRGYIYHIRPTPNFINLNKSLGGKRFYDRIKREEKEYSALGGIHADQIMGWTELPQGADTPVSDYRFTKNPLYDQKYDKSRPSGAQPQLAGFPQNSEAWTKRPWKLFHKAVSGKTLEQYAREFMAEHGRIVGWRGFPPLLPIRGPQDLPLGQIAGTSGMAARVQHSAAKKGEAAMLEAAKLSEVGGLSDSLTVTDMALGGIIEAIIV</sequence>
<evidence type="ECO:0000313" key="7">
    <source>
        <dbReference type="Proteomes" id="UP000226192"/>
    </source>
</evidence>
<protein>
    <submittedName>
        <fullName evidence="6">Putative enterotoxin</fullName>
    </submittedName>
</protein>
<dbReference type="GO" id="GO:0090729">
    <property type="term" value="F:toxin activity"/>
    <property type="evidence" value="ECO:0007669"/>
    <property type="project" value="UniProtKB-KW"/>
</dbReference>
<comment type="caution">
    <text evidence="6">The sequence shown here is derived from an EMBL/GenBank/DDBJ whole genome shotgun (WGS) entry which is preliminary data.</text>
</comment>
<dbReference type="PRINTS" id="PR00771">
    <property type="entry name" value="ENTEROTOXINA"/>
</dbReference>
<feature type="signal peptide" evidence="5">
    <location>
        <begin position="1"/>
        <end position="19"/>
    </location>
</feature>